<name>A0AAX1EZV9_9PROT</name>
<dbReference type="RefSeq" id="WP_139867929.1">
    <property type="nucleotide sequence ID" value="NZ_CP040951.1"/>
</dbReference>
<dbReference type="GeneID" id="66285080"/>
<dbReference type="EMBL" id="CP040953">
    <property type="protein sequence ID" value="QDC41261.1"/>
    <property type="molecule type" value="Genomic_DNA"/>
</dbReference>
<evidence type="ECO:0000313" key="2">
    <source>
        <dbReference type="EMBL" id="QDC41261.1"/>
    </source>
</evidence>
<dbReference type="KEGG" id="muv:FIT94_04190"/>
<protein>
    <recommendedName>
        <fullName evidence="4">DUF1376 domain-containing protein</fullName>
    </recommendedName>
</protein>
<evidence type="ECO:0000256" key="1">
    <source>
        <dbReference type="SAM" id="MobiDB-lite"/>
    </source>
</evidence>
<sequence>MKFKSIFDKAAPAFQLYASDLIADRRWRSMSLNERGLKSTLECECWVNKSVPSNIPLLAKILGFPEQEVRGSLTESVMSFFKEGNGEIICPDLDDYKTHLDERRKKMSEGGKKSQAVQKSKENDESHLQSNHERSEKGREEQSKAEQKRAEQVFKEKTLEEDVEELSPENQAWVDDYNKEE</sequence>
<dbReference type="AlphaFoldDB" id="A0AAX1EZV9"/>
<reference evidence="2 3" key="1">
    <citation type="journal article" date="2019" name="ISME J.">
        <title>Evolution in action: habitat transition from sediment to the pelagial leads to genome streamlining in Methylophilaceae.</title>
        <authorList>
            <person name="Salcher M."/>
            <person name="Schaefle D."/>
            <person name="Kaspar M."/>
            <person name="Neuenschwander S.M."/>
            <person name="Ghai R."/>
        </authorList>
    </citation>
    <scope>NUCLEOTIDE SEQUENCE [LARGE SCALE GENOMIC DNA]</scope>
    <source>
        <strain evidence="2 3">MMS-RVI-51</strain>
    </source>
</reference>
<evidence type="ECO:0008006" key="4">
    <source>
        <dbReference type="Google" id="ProtNLM"/>
    </source>
</evidence>
<organism evidence="2 3">
    <name type="scientific">Candidatus Methylopumilus universalis</name>
    <dbReference type="NCBI Taxonomy" id="2588536"/>
    <lineage>
        <taxon>Bacteria</taxon>
        <taxon>Pseudomonadati</taxon>
        <taxon>Pseudomonadota</taxon>
        <taxon>Betaproteobacteria</taxon>
        <taxon>Nitrosomonadales</taxon>
        <taxon>Methylophilaceae</taxon>
        <taxon>Candidatus Methylopumilus</taxon>
    </lineage>
</organism>
<dbReference type="Proteomes" id="UP000314901">
    <property type="component" value="Chromosome"/>
</dbReference>
<feature type="region of interest" description="Disordered" evidence="1">
    <location>
        <begin position="104"/>
        <end position="181"/>
    </location>
</feature>
<feature type="compositionally biased region" description="Basic and acidic residues" evidence="1">
    <location>
        <begin position="119"/>
        <end position="160"/>
    </location>
</feature>
<evidence type="ECO:0000313" key="3">
    <source>
        <dbReference type="Proteomes" id="UP000314901"/>
    </source>
</evidence>
<proteinExistence type="predicted"/>
<gene>
    <name evidence="2" type="ORF">FIT94_04190</name>
</gene>
<accession>A0AAX1EZV9</accession>